<dbReference type="STRING" id="1314800.A0A1B7MZ54"/>
<evidence type="ECO:0000313" key="2">
    <source>
        <dbReference type="Proteomes" id="UP000092154"/>
    </source>
</evidence>
<proteinExistence type="predicted"/>
<accession>A0A1B7MZ54</accession>
<dbReference type="Proteomes" id="UP000092154">
    <property type="component" value="Unassembled WGS sequence"/>
</dbReference>
<dbReference type="OrthoDB" id="2687506at2759"/>
<name>A0A1B7MZ54_9AGAM</name>
<keyword evidence="2" id="KW-1185">Reference proteome</keyword>
<reference evidence="1 2" key="1">
    <citation type="submission" date="2016-06" db="EMBL/GenBank/DDBJ databases">
        <title>Comparative genomics of the ectomycorrhizal sister species Rhizopogon vinicolor and Rhizopogon vesiculosus (Basidiomycota: Boletales) reveals a divergence of the mating type B locus.</title>
        <authorList>
            <consortium name="DOE Joint Genome Institute"/>
            <person name="Mujic A.B."/>
            <person name="Kuo A."/>
            <person name="Tritt A."/>
            <person name="Lipzen A."/>
            <person name="Chen C."/>
            <person name="Johnson J."/>
            <person name="Sharma A."/>
            <person name="Barry K."/>
            <person name="Grigoriev I.V."/>
            <person name="Spatafora J.W."/>
        </authorList>
    </citation>
    <scope>NUCLEOTIDE SEQUENCE [LARGE SCALE GENOMIC DNA]</scope>
    <source>
        <strain evidence="1 2">AM-OR11-026</strain>
    </source>
</reference>
<evidence type="ECO:0000313" key="1">
    <source>
        <dbReference type="EMBL" id="OAX37852.1"/>
    </source>
</evidence>
<dbReference type="SUPFAM" id="SSF50998">
    <property type="entry name" value="Quinoprotein alcohol dehydrogenase-like"/>
    <property type="match status" value="1"/>
</dbReference>
<dbReference type="InterPro" id="IPR015943">
    <property type="entry name" value="WD40/YVTN_repeat-like_dom_sf"/>
</dbReference>
<dbReference type="Gene3D" id="2.130.10.10">
    <property type="entry name" value="YVTN repeat-like/Quinoprotein amine dehydrogenase"/>
    <property type="match status" value="1"/>
</dbReference>
<sequence length="203" mass="22970">MVMTLESHKLPVAYDDDPKFIPPTNRMTISYFPGGEKMISRSDYKTVRLLDFQSDKEIDEARVDLSRDGRWGINTGGYLYRDPKCGELEAREVKTMIMKRFEGYSQAITCIDISADSKLLASEPKDRTVHILDLDAENLQVAGPFECVDWVDAIRFSQNSKKLAVKSDVGKSLEVWNMKAGELDANDKTIVAAFTFKLDDNKT</sequence>
<dbReference type="EMBL" id="KV448327">
    <property type="protein sequence ID" value="OAX37852.1"/>
    <property type="molecule type" value="Genomic_DNA"/>
</dbReference>
<organism evidence="1 2">
    <name type="scientific">Rhizopogon vinicolor AM-OR11-026</name>
    <dbReference type="NCBI Taxonomy" id="1314800"/>
    <lineage>
        <taxon>Eukaryota</taxon>
        <taxon>Fungi</taxon>
        <taxon>Dikarya</taxon>
        <taxon>Basidiomycota</taxon>
        <taxon>Agaricomycotina</taxon>
        <taxon>Agaricomycetes</taxon>
        <taxon>Agaricomycetidae</taxon>
        <taxon>Boletales</taxon>
        <taxon>Suillineae</taxon>
        <taxon>Rhizopogonaceae</taxon>
        <taxon>Rhizopogon</taxon>
    </lineage>
</organism>
<dbReference type="InterPro" id="IPR011047">
    <property type="entry name" value="Quinoprotein_ADH-like_sf"/>
</dbReference>
<protein>
    <submittedName>
        <fullName evidence="1">Uncharacterized protein</fullName>
    </submittedName>
</protein>
<dbReference type="InParanoid" id="A0A1B7MZ54"/>
<gene>
    <name evidence="1" type="ORF">K503DRAFT_820197</name>
</gene>
<dbReference type="AlphaFoldDB" id="A0A1B7MZ54"/>